<reference evidence="2" key="1">
    <citation type="submission" date="2018-02" db="EMBL/GenBank/DDBJ databases">
        <title>Rhizophora mucronata_Transcriptome.</title>
        <authorList>
            <person name="Meera S.P."/>
            <person name="Sreeshan A."/>
            <person name="Augustine A."/>
        </authorList>
    </citation>
    <scope>NUCLEOTIDE SEQUENCE</scope>
    <source>
        <tissue evidence="2">Leaf</tissue>
    </source>
</reference>
<sequence>MGNLIQTFCSHGDSFLSNGRMVLILIDGHTLCWYFMLK</sequence>
<organism evidence="2">
    <name type="scientific">Rhizophora mucronata</name>
    <name type="common">Asiatic mangrove</name>
    <dbReference type="NCBI Taxonomy" id="61149"/>
    <lineage>
        <taxon>Eukaryota</taxon>
        <taxon>Viridiplantae</taxon>
        <taxon>Streptophyta</taxon>
        <taxon>Embryophyta</taxon>
        <taxon>Tracheophyta</taxon>
        <taxon>Spermatophyta</taxon>
        <taxon>Magnoliopsida</taxon>
        <taxon>eudicotyledons</taxon>
        <taxon>Gunneridae</taxon>
        <taxon>Pentapetalae</taxon>
        <taxon>rosids</taxon>
        <taxon>fabids</taxon>
        <taxon>Malpighiales</taxon>
        <taxon>Rhizophoraceae</taxon>
        <taxon>Rhizophora</taxon>
    </lineage>
</organism>
<protein>
    <submittedName>
        <fullName evidence="2">Uncharacterized protein</fullName>
    </submittedName>
</protein>
<keyword evidence="1" id="KW-0472">Membrane</keyword>
<keyword evidence="1" id="KW-1133">Transmembrane helix</keyword>
<evidence type="ECO:0000256" key="1">
    <source>
        <dbReference type="SAM" id="Phobius"/>
    </source>
</evidence>
<dbReference type="AlphaFoldDB" id="A0A2P2PWA4"/>
<accession>A0A2P2PWA4</accession>
<proteinExistence type="predicted"/>
<dbReference type="EMBL" id="GGEC01078506">
    <property type="protein sequence ID" value="MBX58990.1"/>
    <property type="molecule type" value="Transcribed_RNA"/>
</dbReference>
<evidence type="ECO:0000313" key="2">
    <source>
        <dbReference type="EMBL" id="MBX58990.1"/>
    </source>
</evidence>
<name>A0A2P2PWA4_RHIMU</name>
<feature type="transmembrane region" description="Helical" evidence="1">
    <location>
        <begin position="20"/>
        <end position="37"/>
    </location>
</feature>
<keyword evidence="1" id="KW-0812">Transmembrane</keyword>